<evidence type="ECO:0000313" key="2">
    <source>
        <dbReference type="Proteomes" id="UP000824166"/>
    </source>
</evidence>
<proteinExistence type="predicted"/>
<comment type="caution">
    <text evidence="1">The sequence shown here is derived from an EMBL/GenBank/DDBJ whole genome shotgun (WGS) entry which is preliminary data.</text>
</comment>
<dbReference type="Proteomes" id="UP000824166">
    <property type="component" value="Unassembled WGS sequence"/>
</dbReference>
<organism evidence="1 2">
    <name type="scientific">Paenarthrobacter aromaticivorans</name>
    <dbReference type="NCBI Taxonomy" id="2849150"/>
    <lineage>
        <taxon>Bacteria</taxon>
        <taxon>Bacillati</taxon>
        <taxon>Actinomycetota</taxon>
        <taxon>Actinomycetes</taxon>
        <taxon>Micrococcales</taxon>
        <taxon>Micrococcaceae</taxon>
        <taxon>Paenarthrobacter</taxon>
    </lineage>
</organism>
<gene>
    <name evidence="1" type="ORF">KSW38_02735</name>
</gene>
<accession>A0ABS6I0F1</accession>
<name>A0ABS6I0F1_9MICC</name>
<keyword evidence="2" id="KW-1185">Reference proteome</keyword>
<reference evidence="1 2" key="1">
    <citation type="submission" date="2021-06" db="EMBL/GenBank/DDBJ databases">
        <authorList>
            <person name="Jeong J.W."/>
        </authorList>
    </citation>
    <scope>NUCLEOTIDE SEQUENCE [LARGE SCALE GENOMIC DNA]</scope>
    <source>
        <strain evidence="1 2">MMS21-TAE1-1</strain>
    </source>
</reference>
<sequence>MESTPAACSAQSRRTSLWNSLEAGDVVSLSLRGYEYHRGTVEDRTADGQTIWVIDRIGDRRLFHIDDDYDLLVASQG</sequence>
<evidence type="ECO:0000313" key="1">
    <source>
        <dbReference type="EMBL" id="MBU8865211.1"/>
    </source>
</evidence>
<dbReference type="EMBL" id="JAHOPC010000001">
    <property type="protein sequence ID" value="MBU8865211.1"/>
    <property type="molecule type" value="Genomic_DNA"/>
</dbReference>
<protein>
    <submittedName>
        <fullName evidence="1">Uncharacterized protein</fullName>
    </submittedName>
</protein>